<dbReference type="AlphaFoldDB" id="A0ABD2B4Z8"/>
<accession>A0ABD2B4Z8</accession>
<proteinExistence type="predicted"/>
<sequence length="217" mass="25164">MRFSGDRSLVGHSRKIHARPIVRQAADGTGNHHHHRYYHFTLPPLTSLQKKFRAVFDVYSSGIFNEMRTHVEERATAMMQVSPSGERKRERKKKECLSETEDDENGFPIAVIKVTRIPLPEAWNIRDINLYLIERYKYLFIRIGIKSKIRWCPIIIDEFEHFGKYRDAQCGFREVGQSGLAQLQRRCLFRCIICLVCVTITDSLPDDSNTAGAIVPR</sequence>
<evidence type="ECO:0000313" key="1">
    <source>
        <dbReference type="EMBL" id="KAL2727785.1"/>
    </source>
</evidence>
<name>A0ABD2B4Z8_VESMC</name>
<dbReference type="EMBL" id="JAYRBN010000100">
    <property type="protein sequence ID" value="KAL2727785.1"/>
    <property type="molecule type" value="Genomic_DNA"/>
</dbReference>
<keyword evidence="2" id="KW-1185">Reference proteome</keyword>
<dbReference type="Proteomes" id="UP001607303">
    <property type="component" value="Unassembled WGS sequence"/>
</dbReference>
<reference evidence="1 2" key="1">
    <citation type="journal article" date="2024" name="Ann. Entomol. Soc. Am.">
        <title>Genomic analyses of the southern and eastern yellowjacket wasps (Hymenoptera: Vespidae) reveal evolutionary signatures of social life.</title>
        <authorList>
            <person name="Catto M.A."/>
            <person name="Caine P.B."/>
            <person name="Orr S.E."/>
            <person name="Hunt B.G."/>
            <person name="Goodisman M.A.D."/>
        </authorList>
    </citation>
    <scope>NUCLEOTIDE SEQUENCE [LARGE SCALE GENOMIC DNA]</scope>
    <source>
        <strain evidence="1">232</strain>
        <tissue evidence="1">Head and thorax</tissue>
    </source>
</reference>
<organism evidence="1 2">
    <name type="scientific">Vespula maculifrons</name>
    <name type="common">Eastern yellow jacket</name>
    <name type="synonym">Wasp</name>
    <dbReference type="NCBI Taxonomy" id="7453"/>
    <lineage>
        <taxon>Eukaryota</taxon>
        <taxon>Metazoa</taxon>
        <taxon>Ecdysozoa</taxon>
        <taxon>Arthropoda</taxon>
        <taxon>Hexapoda</taxon>
        <taxon>Insecta</taxon>
        <taxon>Pterygota</taxon>
        <taxon>Neoptera</taxon>
        <taxon>Endopterygota</taxon>
        <taxon>Hymenoptera</taxon>
        <taxon>Apocrita</taxon>
        <taxon>Aculeata</taxon>
        <taxon>Vespoidea</taxon>
        <taxon>Vespidae</taxon>
        <taxon>Vespinae</taxon>
        <taxon>Vespula</taxon>
    </lineage>
</organism>
<comment type="caution">
    <text evidence="1">The sequence shown here is derived from an EMBL/GenBank/DDBJ whole genome shotgun (WGS) entry which is preliminary data.</text>
</comment>
<gene>
    <name evidence="1" type="ORF">V1477_017061</name>
</gene>
<protein>
    <submittedName>
        <fullName evidence="1">Uncharacterized protein</fullName>
    </submittedName>
</protein>
<evidence type="ECO:0000313" key="2">
    <source>
        <dbReference type="Proteomes" id="UP001607303"/>
    </source>
</evidence>